<sequence>MDGRRACLGRLLALAGVGARGLTGGGAWQVVSAQAASPKVWLPPYPASHPVPGGVAVVPLGAARQVPRVHWKEVPVLVIGSAAGWYAVLGIPLLIPHDHLTLIVSGAQDVSDAQDSPGNAARPGQTGQLSREIRVSIQPHQYAEQHLNVPPGKVTLSREALARHLRERQRSAKVMATFSRPLPVTMRLAQPVPGVRSSSFGLRRFFNGEARNPHGGMDIAAPVGTPVKAAAPGVVIDTGDYFFNGNTVWLDHGGGMLTMYCHLDRIRARVGQRVRTGQVIGTVGKTGRVTGPHLHWSVCLNRTMVDPALFLKS</sequence>
<feature type="transmembrane region" description="Helical" evidence="2">
    <location>
        <begin position="74"/>
        <end position="95"/>
    </location>
</feature>
<feature type="region of interest" description="Disordered" evidence="1">
    <location>
        <begin position="111"/>
        <end position="130"/>
    </location>
</feature>
<evidence type="ECO:0000259" key="4">
    <source>
        <dbReference type="Pfam" id="PF18421"/>
    </source>
</evidence>
<keyword evidence="2" id="KW-1133">Transmembrane helix</keyword>
<dbReference type="Pfam" id="PF18421">
    <property type="entry name" value="Peptidase_M23_N"/>
    <property type="match status" value="1"/>
</dbReference>
<protein>
    <submittedName>
        <fullName evidence="5">M23 family metallopeptidase</fullName>
    </submittedName>
</protein>
<dbReference type="Gene3D" id="2.70.70.10">
    <property type="entry name" value="Glucose Permease (Domain IIA)"/>
    <property type="match status" value="1"/>
</dbReference>
<feature type="domain" description="Peptidase family M23 N-terminal" evidence="4">
    <location>
        <begin position="49"/>
        <end position="98"/>
    </location>
</feature>
<dbReference type="InterPro" id="IPR011055">
    <property type="entry name" value="Dup_hybrid_motif"/>
</dbReference>
<feature type="domain" description="M23ase beta-sheet core" evidence="3">
    <location>
        <begin position="213"/>
        <end position="307"/>
    </location>
</feature>
<evidence type="ECO:0000259" key="3">
    <source>
        <dbReference type="Pfam" id="PF01551"/>
    </source>
</evidence>
<evidence type="ECO:0000256" key="1">
    <source>
        <dbReference type="SAM" id="MobiDB-lite"/>
    </source>
</evidence>
<dbReference type="Pfam" id="PF01551">
    <property type="entry name" value="Peptidase_M23"/>
    <property type="match status" value="1"/>
</dbReference>
<dbReference type="EMBL" id="RRUE01000002">
    <property type="protein sequence ID" value="RRN43474.1"/>
    <property type="molecule type" value="Genomic_DNA"/>
</dbReference>
<organism evidence="5 6">
    <name type="scientific">Lautropia dentalis</name>
    <dbReference type="NCBI Taxonomy" id="2490857"/>
    <lineage>
        <taxon>Bacteria</taxon>
        <taxon>Pseudomonadati</taxon>
        <taxon>Pseudomonadota</taxon>
        <taxon>Betaproteobacteria</taxon>
        <taxon>Burkholderiales</taxon>
        <taxon>Burkholderiaceae</taxon>
        <taxon>Lautropia</taxon>
    </lineage>
</organism>
<keyword evidence="6" id="KW-1185">Reference proteome</keyword>
<dbReference type="PANTHER" id="PTHR21666:SF285">
    <property type="entry name" value="M23 FAMILY METALLOPEPTIDASE"/>
    <property type="match status" value="1"/>
</dbReference>
<dbReference type="Proteomes" id="UP000270261">
    <property type="component" value="Unassembled WGS sequence"/>
</dbReference>
<dbReference type="InterPro" id="IPR016047">
    <property type="entry name" value="M23ase_b-sheet_dom"/>
</dbReference>
<dbReference type="RefSeq" id="WP_125095686.1">
    <property type="nucleotide sequence ID" value="NZ_RRUE01000002.1"/>
</dbReference>
<accession>A0A3R8LLF0</accession>
<dbReference type="CDD" id="cd12797">
    <property type="entry name" value="M23_peptidase"/>
    <property type="match status" value="1"/>
</dbReference>
<dbReference type="SUPFAM" id="SSF51261">
    <property type="entry name" value="Duplicated hybrid motif"/>
    <property type="match status" value="1"/>
</dbReference>
<evidence type="ECO:0000256" key="2">
    <source>
        <dbReference type="SAM" id="Phobius"/>
    </source>
</evidence>
<dbReference type="GO" id="GO:0004222">
    <property type="term" value="F:metalloendopeptidase activity"/>
    <property type="evidence" value="ECO:0007669"/>
    <property type="project" value="TreeGrafter"/>
</dbReference>
<dbReference type="InterPro" id="IPR050570">
    <property type="entry name" value="Cell_wall_metabolism_enzyme"/>
</dbReference>
<keyword evidence="2" id="KW-0472">Membrane</keyword>
<evidence type="ECO:0000313" key="6">
    <source>
        <dbReference type="Proteomes" id="UP000270261"/>
    </source>
</evidence>
<dbReference type="AlphaFoldDB" id="A0A3R8LLF0"/>
<name>A0A3R8LLF0_9BURK</name>
<dbReference type="InterPro" id="IPR040487">
    <property type="entry name" value="Peptidase_M23_N"/>
</dbReference>
<reference evidence="5 6" key="1">
    <citation type="submission" date="2018-11" db="EMBL/GenBank/DDBJ databases">
        <title>Genome sequencing of Lautropia sp. KCOM 2505 (= ChDC F240).</title>
        <authorList>
            <person name="Kook J.-K."/>
            <person name="Park S.-N."/>
            <person name="Lim Y.K."/>
        </authorList>
    </citation>
    <scope>NUCLEOTIDE SEQUENCE [LARGE SCALE GENOMIC DNA]</scope>
    <source>
        <strain evidence="5 6">KCOM 2505</strain>
    </source>
</reference>
<gene>
    <name evidence="5" type="ORF">EHV23_08415</name>
</gene>
<dbReference type="PANTHER" id="PTHR21666">
    <property type="entry name" value="PEPTIDASE-RELATED"/>
    <property type="match status" value="1"/>
</dbReference>
<keyword evidence="2" id="KW-0812">Transmembrane</keyword>
<dbReference type="OrthoDB" id="9815245at2"/>
<comment type="caution">
    <text evidence="5">The sequence shown here is derived from an EMBL/GenBank/DDBJ whole genome shotgun (WGS) entry which is preliminary data.</text>
</comment>
<dbReference type="Gene3D" id="2.60.40.1590">
    <property type="entry name" value="Peptidoglycan hydrolase domains"/>
    <property type="match status" value="1"/>
</dbReference>
<evidence type="ECO:0000313" key="5">
    <source>
        <dbReference type="EMBL" id="RRN43474.1"/>
    </source>
</evidence>
<proteinExistence type="predicted"/>